<evidence type="ECO:0000313" key="2">
    <source>
        <dbReference type="EMBL" id="GIQ90047.1"/>
    </source>
</evidence>
<feature type="region of interest" description="Disordered" evidence="1">
    <location>
        <begin position="76"/>
        <end position="101"/>
    </location>
</feature>
<dbReference type="EMBL" id="BDIP01005709">
    <property type="protein sequence ID" value="GIQ90047.1"/>
    <property type="molecule type" value="Genomic_DNA"/>
</dbReference>
<evidence type="ECO:0000256" key="1">
    <source>
        <dbReference type="SAM" id="MobiDB-lite"/>
    </source>
</evidence>
<feature type="compositionally biased region" description="Low complexity" evidence="1">
    <location>
        <begin position="76"/>
        <end position="85"/>
    </location>
</feature>
<organism evidence="2 3">
    <name type="scientific">Kipferlia bialata</name>
    <dbReference type="NCBI Taxonomy" id="797122"/>
    <lineage>
        <taxon>Eukaryota</taxon>
        <taxon>Metamonada</taxon>
        <taxon>Carpediemonas-like organisms</taxon>
        <taxon>Kipferlia</taxon>
    </lineage>
</organism>
<proteinExistence type="predicted"/>
<name>A0A9K3D7I0_9EUKA</name>
<reference evidence="2 3" key="1">
    <citation type="journal article" date="2018" name="PLoS ONE">
        <title>The draft genome of Kipferlia bialata reveals reductive genome evolution in fornicate parasites.</title>
        <authorList>
            <person name="Tanifuji G."/>
            <person name="Takabayashi S."/>
            <person name="Kume K."/>
            <person name="Takagi M."/>
            <person name="Nakayama T."/>
            <person name="Kamikawa R."/>
            <person name="Inagaki Y."/>
            <person name="Hashimoto T."/>
        </authorList>
    </citation>
    <scope>NUCLEOTIDE SEQUENCE [LARGE SCALE GENOMIC DNA]</scope>
    <source>
        <strain evidence="2">NY0173</strain>
    </source>
</reference>
<feature type="compositionally biased region" description="Low complexity" evidence="1">
    <location>
        <begin position="14"/>
        <end position="36"/>
    </location>
</feature>
<dbReference type="AlphaFoldDB" id="A0A9K3D7I0"/>
<feature type="non-terminal residue" evidence="2">
    <location>
        <position position="1"/>
    </location>
</feature>
<accession>A0A9K3D7I0</accession>
<comment type="caution">
    <text evidence="2">The sequence shown here is derived from an EMBL/GenBank/DDBJ whole genome shotgun (WGS) entry which is preliminary data.</text>
</comment>
<feature type="region of interest" description="Disordered" evidence="1">
    <location>
        <begin position="1"/>
        <end position="52"/>
    </location>
</feature>
<sequence>MLDDSGGRGRRSGRSSLRSALGSGSVSGSKGVQGKARVAMPKALRSAVAVSKRTRARYAEPLAIAPNATTVSSSSIARLLSQSSQKQSNPTPTPARRIRPKSFQLLERKFRALATLLS</sequence>
<gene>
    <name evidence="2" type="ORF">KIPB_012693</name>
</gene>
<evidence type="ECO:0000313" key="3">
    <source>
        <dbReference type="Proteomes" id="UP000265618"/>
    </source>
</evidence>
<keyword evidence="3" id="KW-1185">Reference proteome</keyword>
<dbReference type="Proteomes" id="UP000265618">
    <property type="component" value="Unassembled WGS sequence"/>
</dbReference>
<protein>
    <submittedName>
        <fullName evidence="2">Uncharacterized protein</fullName>
    </submittedName>
</protein>